<evidence type="ECO:0000256" key="5">
    <source>
        <dbReference type="ARBA" id="ARBA00022692"/>
    </source>
</evidence>
<dbReference type="Gene3D" id="1.20.1730.10">
    <property type="entry name" value="Sodium/glucose cotransporter"/>
    <property type="match status" value="1"/>
</dbReference>
<dbReference type="GO" id="GO:0015293">
    <property type="term" value="F:symporter activity"/>
    <property type="evidence" value="ECO:0007669"/>
    <property type="project" value="TreeGrafter"/>
</dbReference>
<feature type="transmembrane region" description="Helical" evidence="12">
    <location>
        <begin position="379"/>
        <end position="402"/>
    </location>
</feature>
<sequence length="661" mass="71426">MAEEISYSMVDYVVAAITLVVPMGIGLWYAVKDVHKGTRDEYLLGGRQMSVLPVAMSIFITFVSAISLMGTPAETFFFGVIAVCAHIGCSLSYIIGCFTFVPLLYPLRLTSVYEYLKLRYRSEAVRLLSTIVGLVGTIIYQSIVLLSPALALQACAGLPFWVSIALIGSIGTLYTAIGGFKSVIWTDVFQMVLVFLGVIAIIVKACIAVGGVGEVWSLSKEGGRINFDKFSLDPRVRHTLLSLIVGTMFMWSSTCLSQATVQRISSLKSLWDARMVFIINLFINVFYGALIGLVGLSTYAYYSKHGCDPYEAGLINNRNQIAPYFVLQAMTDMPGMAGLFMGALCCGSLSSVSSGINSMAAITIQDILGQPLQHVKEEIITFITKLLVVAYGALAIGLAYFAQSMDGPVTQLSGSVFGALGSPILGIIVMGAAVPWANKYGALAGAAVSLAINLWSEICLSARISFLVPHLNNLYFLTLKGRYGAYSVIQVLLLVKLTLRLVMWQVGPTTIWLLCFFIASNRVFTEGTCKLLSLVISDLVDEDAVLHNRPNAVSALIFGTAALLSKPGQTLAPIIGTWILSLQTGHDIFRSGLESGSIKADLSLMDTSARESHRSGVFFILVCVPVTCALLQLLAWSQFSLKGHRLAQVKAAREGLDHIQV</sequence>
<feature type="transmembrane region" description="Helical" evidence="12">
    <location>
        <begin position="76"/>
        <end position="105"/>
    </location>
</feature>
<feature type="transmembrane region" description="Helical" evidence="12">
    <location>
        <begin position="12"/>
        <end position="31"/>
    </location>
</feature>
<evidence type="ECO:0000256" key="7">
    <source>
        <dbReference type="ARBA" id="ARBA00023053"/>
    </source>
</evidence>
<feature type="transmembrane region" description="Helical" evidence="12">
    <location>
        <begin position="158"/>
        <end position="180"/>
    </location>
</feature>
<protein>
    <recommendedName>
        <fullName evidence="15">Sodium/solute symporter</fullName>
    </recommendedName>
</protein>
<gene>
    <name evidence="13" type="ORF">RRG08_006610</name>
</gene>
<comment type="similarity">
    <text evidence="2 11">Belongs to the sodium:solute symporter (SSF) (TC 2.A.21) family.</text>
</comment>
<keyword evidence="8" id="KW-0406">Ion transport</keyword>
<feature type="transmembrane region" description="Helical" evidence="12">
    <location>
        <begin position="236"/>
        <end position="256"/>
    </location>
</feature>
<dbReference type="InterPro" id="IPR051163">
    <property type="entry name" value="Sodium:Solute_Symporter_SSF"/>
</dbReference>
<feature type="transmembrane region" description="Helical" evidence="12">
    <location>
        <begin position="501"/>
        <end position="520"/>
    </location>
</feature>
<keyword evidence="5 12" id="KW-0812">Transmembrane</keyword>
<dbReference type="InterPro" id="IPR001734">
    <property type="entry name" value="Na/solute_symporter"/>
</dbReference>
<dbReference type="NCBIfam" id="TIGR00813">
    <property type="entry name" value="sss"/>
    <property type="match status" value="1"/>
</dbReference>
<evidence type="ECO:0000313" key="14">
    <source>
        <dbReference type="Proteomes" id="UP001283361"/>
    </source>
</evidence>
<dbReference type="PANTHER" id="PTHR42985">
    <property type="entry name" value="SODIUM-COUPLED MONOCARBOXYLATE TRANSPORTER"/>
    <property type="match status" value="1"/>
</dbReference>
<keyword evidence="7" id="KW-0915">Sodium</keyword>
<evidence type="ECO:0000256" key="8">
    <source>
        <dbReference type="ARBA" id="ARBA00023065"/>
    </source>
</evidence>
<keyword evidence="10" id="KW-0739">Sodium transport</keyword>
<feature type="transmembrane region" description="Helical" evidence="12">
    <location>
        <begin position="125"/>
        <end position="146"/>
    </location>
</feature>
<feature type="transmembrane region" description="Helical" evidence="12">
    <location>
        <begin position="414"/>
        <end position="434"/>
    </location>
</feature>
<dbReference type="AlphaFoldDB" id="A0AAE0YVD9"/>
<dbReference type="Pfam" id="PF00474">
    <property type="entry name" value="SSF"/>
    <property type="match status" value="1"/>
</dbReference>
<feature type="transmembrane region" description="Helical" evidence="12">
    <location>
        <begin position="51"/>
        <end position="70"/>
    </location>
</feature>
<dbReference type="GO" id="GO:0006814">
    <property type="term" value="P:sodium ion transport"/>
    <property type="evidence" value="ECO:0007669"/>
    <property type="project" value="UniProtKB-KW"/>
</dbReference>
<keyword evidence="4" id="KW-1003">Cell membrane</keyword>
<dbReference type="PROSITE" id="PS50283">
    <property type="entry name" value="NA_SOLUT_SYMP_3"/>
    <property type="match status" value="1"/>
</dbReference>
<feature type="transmembrane region" description="Helical" evidence="12">
    <location>
        <begin position="440"/>
        <end position="462"/>
    </location>
</feature>
<evidence type="ECO:0000256" key="9">
    <source>
        <dbReference type="ARBA" id="ARBA00023136"/>
    </source>
</evidence>
<keyword evidence="14" id="KW-1185">Reference proteome</keyword>
<reference evidence="13" key="1">
    <citation type="journal article" date="2023" name="G3 (Bethesda)">
        <title>A reference genome for the long-term kleptoplast-retaining sea slug Elysia crispata morphotype clarki.</title>
        <authorList>
            <person name="Eastman K.E."/>
            <person name="Pendleton A.L."/>
            <person name="Shaikh M.A."/>
            <person name="Suttiyut T."/>
            <person name="Ogas R."/>
            <person name="Tomko P."/>
            <person name="Gavelis G."/>
            <person name="Widhalm J.R."/>
            <person name="Wisecaver J.H."/>
        </authorList>
    </citation>
    <scope>NUCLEOTIDE SEQUENCE</scope>
    <source>
        <strain evidence="13">ECLA1</strain>
    </source>
</reference>
<dbReference type="InterPro" id="IPR038377">
    <property type="entry name" value="Na/Glc_symporter_sf"/>
</dbReference>
<comment type="caution">
    <text evidence="13">The sequence shown here is derived from an EMBL/GenBank/DDBJ whole genome shotgun (WGS) entry which is preliminary data.</text>
</comment>
<evidence type="ECO:0000256" key="11">
    <source>
        <dbReference type="RuleBase" id="RU362091"/>
    </source>
</evidence>
<evidence type="ECO:0000256" key="12">
    <source>
        <dbReference type="SAM" id="Phobius"/>
    </source>
</evidence>
<evidence type="ECO:0008006" key="15">
    <source>
        <dbReference type="Google" id="ProtNLM"/>
    </source>
</evidence>
<evidence type="ECO:0000256" key="6">
    <source>
        <dbReference type="ARBA" id="ARBA00022989"/>
    </source>
</evidence>
<comment type="subcellular location">
    <subcellularLocation>
        <location evidence="1">Cell membrane</location>
        <topology evidence="1">Multi-pass membrane protein</topology>
    </subcellularLocation>
</comment>
<proteinExistence type="inferred from homology"/>
<dbReference type="GO" id="GO:0005886">
    <property type="term" value="C:plasma membrane"/>
    <property type="evidence" value="ECO:0007669"/>
    <property type="project" value="UniProtKB-SubCell"/>
</dbReference>
<feature type="transmembrane region" description="Helical" evidence="12">
    <location>
        <begin position="192"/>
        <end position="216"/>
    </location>
</feature>
<name>A0AAE0YVD9_9GAST</name>
<accession>A0AAE0YVD9</accession>
<keyword evidence="9 12" id="KW-0472">Membrane</keyword>
<evidence type="ECO:0000256" key="2">
    <source>
        <dbReference type="ARBA" id="ARBA00006434"/>
    </source>
</evidence>
<feature type="transmembrane region" description="Helical" evidence="12">
    <location>
        <begin position="617"/>
        <end position="636"/>
    </location>
</feature>
<evidence type="ECO:0000313" key="13">
    <source>
        <dbReference type="EMBL" id="KAK3758029.1"/>
    </source>
</evidence>
<dbReference type="EMBL" id="JAWDGP010005301">
    <property type="protein sequence ID" value="KAK3758029.1"/>
    <property type="molecule type" value="Genomic_DNA"/>
</dbReference>
<keyword evidence="3" id="KW-0813">Transport</keyword>
<evidence type="ECO:0000256" key="4">
    <source>
        <dbReference type="ARBA" id="ARBA00022475"/>
    </source>
</evidence>
<dbReference type="Proteomes" id="UP001283361">
    <property type="component" value="Unassembled WGS sequence"/>
</dbReference>
<evidence type="ECO:0000256" key="10">
    <source>
        <dbReference type="ARBA" id="ARBA00023201"/>
    </source>
</evidence>
<dbReference type="PANTHER" id="PTHR42985:SF40">
    <property type="entry name" value="LD47995P-RELATED"/>
    <property type="match status" value="1"/>
</dbReference>
<evidence type="ECO:0000256" key="3">
    <source>
        <dbReference type="ARBA" id="ARBA00022448"/>
    </source>
</evidence>
<organism evidence="13 14">
    <name type="scientific">Elysia crispata</name>
    <name type="common">lettuce slug</name>
    <dbReference type="NCBI Taxonomy" id="231223"/>
    <lineage>
        <taxon>Eukaryota</taxon>
        <taxon>Metazoa</taxon>
        <taxon>Spiralia</taxon>
        <taxon>Lophotrochozoa</taxon>
        <taxon>Mollusca</taxon>
        <taxon>Gastropoda</taxon>
        <taxon>Heterobranchia</taxon>
        <taxon>Euthyneura</taxon>
        <taxon>Panpulmonata</taxon>
        <taxon>Sacoglossa</taxon>
        <taxon>Placobranchoidea</taxon>
        <taxon>Plakobranchidae</taxon>
        <taxon>Elysia</taxon>
    </lineage>
</organism>
<evidence type="ECO:0000256" key="1">
    <source>
        <dbReference type="ARBA" id="ARBA00004651"/>
    </source>
</evidence>
<feature type="transmembrane region" description="Helical" evidence="12">
    <location>
        <begin position="277"/>
        <end position="302"/>
    </location>
</feature>
<keyword evidence="6 12" id="KW-1133">Transmembrane helix</keyword>